<gene>
    <name evidence="2" type="ORF">CU097_008199</name>
</gene>
<dbReference type="AlphaFoldDB" id="A0A367JHQ0"/>
<feature type="region of interest" description="Disordered" evidence="1">
    <location>
        <begin position="220"/>
        <end position="256"/>
    </location>
</feature>
<comment type="caution">
    <text evidence="2">The sequence shown here is derived from an EMBL/GenBank/DDBJ whole genome shotgun (WGS) entry which is preliminary data.</text>
</comment>
<evidence type="ECO:0000313" key="2">
    <source>
        <dbReference type="EMBL" id="RCH89478.1"/>
    </source>
</evidence>
<name>A0A367JHQ0_RHIAZ</name>
<evidence type="ECO:0000256" key="1">
    <source>
        <dbReference type="SAM" id="MobiDB-lite"/>
    </source>
</evidence>
<dbReference type="InterPro" id="IPR036181">
    <property type="entry name" value="MIT_dom_sf"/>
</dbReference>
<protein>
    <recommendedName>
        <fullName evidence="4">MIT domain-containing protein</fullName>
    </recommendedName>
</protein>
<organism evidence="2 3">
    <name type="scientific">Rhizopus azygosporus</name>
    <name type="common">Rhizopus microsporus var. azygosporus</name>
    <dbReference type="NCBI Taxonomy" id="86630"/>
    <lineage>
        <taxon>Eukaryota</taxon>
        <taxon>Fungi</taxon>
        <taxon>Fungi incertae sedis</taxon>
        <taxon>Mucoromycota</taxon>
        <taxon>Mucoromycotina</taxon>
        <taxon>Mucoromycetes</taxon>
        <taxon>Mucorales</taxon>
        <taxon>Mucorineae</taxon>
        <taxon>Rhizopodaceae</taxon>
        <taxon>Rhizopus</taxon>
    </lineage>
</organism>
<proteinExistence type="predicted"/>
<feature type="compositionally biased region" description="Low complexity" evidence="1">
    <location>
        <begin position="180"/>
        <end position="195"/>
    </location>
</feature>
<feature type="region of interest" description="Disordered" evidence="1">
    <location>
        <begin position="167"/>
        <end position="195"/>
    </location>
</feature>
<dbReference type="OrthoDB" id="2414723at2759"/>
<dbReference type="STRING" id="86630.A0A367JHQ0"/>
<dbReference type="SUPFAM" id="SSF116846">
    <property type="entry name" value="MIT domain"/>
    <property type="match status" value="1"/>
</dbReference>
<reference evidence="2 3" key="1">
    <citation type="journal article" date="2018" name="G3 (Bethesda)">
        <title>Phylogenetic and Phylogenomic Definition of Rhizopus Species.</title>
        <authorList>
            <person name="Gryganskyi A.P."/>
            <person name="Golan J."/>
            <person name="Dolatabadi S."/>
            <person name="Mondo S."/>
            <person name="Robb S."/>
            <person name="Idnurm A."/>
            <person name="Muszewska A."/>
            <person name="Steczkiewicz K."/>
            <person name="Masonjones S."/>
            <person name="Liao H.L."/>
            <person name="Gajdeczka M.T."/>
            <person name="Anike F."/>
            <person name="Vuek A."/>
            <person name="Anishchenko I.M."/>
            <person name="Voigt K."/>
            <person name="de Hoog G.S."/>
            <person name="Smith M.E."/>
            <person name="Heitman J."/>
            <person name="Vilgalys R."/>
            <person name="Stajich J.E."/>
        </authorList>
    </citation>
    <scope>NUCLEOTIDE SEQUENCE [LARGE SCALE GENOMIC DNA]</scope>
    <source>
        <strain evidence="2 3">CBS 357.93</strain>
    </source>
</reference>
<keyword evidence="3" id="KW-1185">Reference proteome</keyword>
<dbReference type="Proteomes" id="UP000252139">
    <property type="component" value="Unassembled WGS sequence"/>
</dbReference>
<sequence>MTSLVTSILNNKMTNILGSNKQKSKTNTNHSSRLAMYANNNSNSLYRQPQMSYSAEYIPAPPPYDSPIPTPSTSWTSEMSAFAEKIKEDVTNTFKSSKHTAADRHSISQGMKLISIAADEYDQGNESIALDIYLTGVDKLIMALPNKSDTNTKRILHEKLTSVEERVGIIQLPRKKNQENSDNSSNSENDDNGQGSMLLSRIVSTLSSVSSRAYAAAVNSNSVPDNSSSDTTTTTTATGTTCNSATRTTFTSNTTNTTQPLDDPIIRFKKFGQYLTEWTVTLAVLIKQSPIPDIFTFLFGYMIQLCLWIDKQYCITEKAQDLGIQCLKIGLEADQHYRLHEFITEGIYMFITAGLKAIIAFKETSNYKN</sequence>
<accession>A0A367JHQ0</accession>
<dbReference type="Gene3D" id="1.20.58.80">
    <property type="entry name" value="Phosphotransferase system, lactose/cellobiose-type IIA subunit"/>
    <property type="match status" value="1"/>
</dbReference>
<dbReference type="EMBL" id="PJQL01001281">
    <property type="protein sequence ID" value="RCH89478.1"/>
    <property type="molecule type" value="Genomic_DNA"/>
</dbReference>
<evidence type="ECO:0008006" key="4">
    <source>
        <dbReference type="Google" id="ProtNLM"/>
    </source>
</evidence>
<evidence type="ECO:0000313" key="3">
    <source>
        <dbReference type="Proteomes" id="UP000252139"/>
    </source>
</evidence>